<reference evidence="1 2" key="1">
    <citation type="submission" date="2021-08" db="EMBL/GenBank/DDBJ databases">
        <title>Complete genome sequence of Leptospira kobayashii strain E30.</title>
        <authorList>
            <person name="Nakao R."/>
            <person name="Nakamura S."/>
            <person name="Masuzawa T."/>
            <person name="Koizumi N."/>
        </authorList>
    </citation>
    <scope>NUCLEOTIDE SEQUENCE [LARGE SCALE GENOMIC DNA]</scope>
    <source>
        <strain evidence="1 2">E30</strain>
    </source>
</reference>
<protein>
    <submittedName>
        <fullName evidence="1">TIGR02757 family protein</fullName>
    </submittedName>
</protein>
<dbReference type="Pfam" id="PF09674">
    <property type="entry name" value="DUF2400"/>
    <property type="match status" value="1"/>
</dbReference>
<dbReference type="NCBIfam" id="TIGR02757">
    <property type="entry name" value="TIGR02757 family protein"/>
    <property type="match status" value="1"/>
</dbReference>
<dbReference type="InterPro" id="IPR011257">
    <property type="entry name" value="DNA_glycosylase"/>
</dbReference>
<sequence>MLPNPKQKNLPKELKSALDNAIREYSDIKYLSTDPIIFAHGYKDVKDKEIISLFSALYAYGNVKAIKQFLTPLFENLGPHPYDSINGEDSYFEDTIRKMGYYRFQTKEDNQNFLRAIAGLIRKTIPFNNDKNIGILERYFLDSEDTFDPIPGISRFQEVLQNEVLSLEGTNQISNGLKFLIGEPNSASAKKRICLFLRWMVRSQFPDFAIYKIIRASELPFPLDVHIQRLIKILGISERKTFGMKEAIDVRNFFQKLNPEDPLLYDFYLTRIGMIQKCKGVKIESICSGCKIRSVCKIGSATGN</sequence>
<organism evidence="1 2">
    <name type="scientific">Leptospira kobayashii</name>
    <dbReference type="NCBI Taxonomy" id="1917830"/>
    <lineage>
        <taxon>Bacteria</taxon>
        <taxon>Pseudomonadati</taxon>
        <taxon>Spirochaetota</taxon>
        <taxon>Spirochaetia</taxon>
        <taxon>Leptospirales</taxon>
        <taxon>Leptospiraceae</taxon>
        <taxon>Leptospira</taxon>
    </lineage>
</organism>
<dbReference type="InterPro" id="IPR014127">
    <property type="entry name" value="CHP02757"/>
</dbReference>
<gene>
    <name evidence="1" type="ORF">LPTSP3_g20190</name>
</gene>
<evidence type="ECO:0000313" key="2">
    <source>
        <dbReference type="Proteomes" id="UP000245263"/>
    </source>
</evidence>
<dbReference type="EMBL" id="AP025028">
    <property type="protein sequence ID" value="BDA79089.1"/>
    <property type="molecule type" value="Genomic_DNA"/>
</dbReference>
<dbReference type="RefSeq" id="WP_109019483.1">
    <property type="nucleotide sequence ID" value="NZ_AP025028.1"/>
</dbReference>
<dbReference type="Proteomes" id="UP000245263">
    <property type="component" value="Chromosome 1"/>
</dbReference>
<evidence type="ECO:0000313" key="1">
    <source>
        <dbReference type="EMBL" id="BDA79089.1"/>
    </source>
</evidence>
<accession>A0ABM7UK36</accession>
<name>A0ABM7UK36_9LEPT</name>
<dbReference type="SUPFAM" id="SSF48150">
    <property type="entry name" value="DNA-glycosylase"/>
    <property type="match status" value="1"/>
</dbReference>
<keyword evidence="2" id="KW-1185">Reference proteome</keyword>
<proteinExistence type="predicted"/>